<dbReference type="InterPro" id="IPR001223">
    <property type="entry name" value="Glyco_hydro18_cat"/>
</dbReference>
<evidence type="ECO:0008006" key="6">
    <source>
        <dbReference type="Google" id="ProtNLM"/>
    </source>
</evidence>
<dbReference type="Proteomes" id="UP001648503">
    <property type="component" value="Unassembled WGS sequence"/>
</dbReference>
<reference evidence="4 5" key="1">
    <citation type="submission" date="2021-02" db="EMBL/GenBank/DDBJ databases">
        <title>Variation within the Batrachochytrium salamandrivorans European outbreak.</title>
        <authorList>
            <person name="Kelly M."/>
            <person name="Pasmans F."/>
            <person name="Shea T.P."/>
            <person name="Munoz J.F."/>
            <person name="Carranza S."/>
            <person name="Cuomo C.A."/>
            <person name="Martel A."/>
        </authorList>
    </citation>
    <scope>NUCLEOTIDE SEQUENCE [LARGE SCALE GENOMIC DNA]</scope>
    <source>
        <strain evidence="4 5">AMFP18/2</strain>
    </source>
</reference>
<keyword evidence="1" id="KW-0732">Signal</keyword>
<feature type="chain" id="PRO_5045279460" description="Chitinase" evidence="1">
    <location>
        <begin position="21"/>
        <end position="568"/>
    </location>
</feature>
<dbReference type="SUPFAM" id="SSF50370">
    <property type="entry name" value="Ricin B-like lectins"/>
    <property type="match status" value="2"/>
</dbReference>
<feature type="domain" description="GH18" evidence="3">
    <location>
        <begin position="290"/>
        <end position="462"/>
    </location>
</feature>
<evidence type="ECO:0000256" key="1">
    <source>
        <dbReference type="SAM" id="SignalP"/>
    </source>
</evidence>
<protein>
    <recommendedName>
        <fullName evidence="6">Chitinase</fullName>
    </recommendedName>
</protein>
<dbReference type="InterPro" id="IPR017853">
    <property type="entry name" value="GH"/>
</dbReference>
<evidence type="ECO:0000313" key="5">
    <source>
        <dbReference type="Proteomes" id="UP001648503"/>
    </source>
</evidence>
<dbReference type="Gene3D" id="3.20.20.80">
    <property type="entry name" value="Glycosidases"/>
    <property type="match status" value="1"/>
</dbReference>
<keyword evidence="5" id="KW-1185">Reference proteome</keyword>
<dbReference type="SUPFAM" id="SSF51445">
    <property type="entry name" value="(Trans)glycosidases"/>
    <property type="match status" value="1"/>
</dbReference>
<dbReference type="PANTHER" id="PTHR42976">
    <property type="entry name" value="BIFUNCTIONAL CHITINASE/LYSOZYME-RELATED"/>
    <property type="match status" value="1"/>
</dbReference>
<dbReference type="PROSITE" id="PS50231">
    <property type="entry name" value="RICIN_B_LECTIN"/>
    <property type="match status" value="1"/>
</dbReference>
<feature type="signal peptide" evidence="1">
    <location>
        <begin position="1"/>
        <end position="20"/>
    </location>
</feature>
<organism evidence="4 5">
    <name type="scientific">Batrachochytrium salamandrivorans</name>
    <dbReference type="NCBI Taxonomy" id="1357716"/>
    <lineage>
        <taxon>Eukaryota</taxon>
        <taxon>Fungi</taxon>
        <taxon>Fungi incertae sedis</taxon>
        <taxon>Chytridiomycota</taxon>
        <taxon>Chytridiomycota incertae sedis</taxon>
        <taxon>Chytridiomycetes</taxon>
        <taxon>Rhizophydiales</taxon>
        <taxon>Rhizophydiales incertae sedis</taxon>
        <taxon>Batrachochytrium</taxon>
    </lineage>
</organism>
<evidence type="ECO:0000313" key="4">
    <source>
        <dbReference type="EMBL" id="KAH6593273.1"/>
    </source>
</evidence>
<dbReference type="Pfam" id="PF00704">
    <property type="entry name" value="Glyco_hydro_18"/>
    <property type="match status" value="1"/>
</dbReference>
<accession>A0ABQ8F6V2</accession>
<proteinExistence type="predicted"/>
<dbReference type="Gene3D" id="2.80.10.50">
    <property type="match status" value="2"/>
</dbReference>
<evidence type="ECO:0000259" key="3">
    <source>
        <dbReference type="Pfam" id="PF00704"/>
    </source>
</evidence>
<dbReference type="InterPro" id="IPR035992">
    <property type="entry name" value="Ricin_B-like_lectins"/>
</dbReference>
<dbReference type="InterPro" id="IPR000772">
    <property type="entry name" value="Ricin_B_lectin"/>
</dbReference>
<name>A0ABQ8F6V2_9FUNG</name>
<comment type="caution">
    <text evidence="4">The sequence shown here is derived from an EMBL/GenBank/DDBJ whole genome shotgun (WGS) entry which is preliminary data.</text>
</comment>
<sequence>MLKPVQVSAFIYTLASFVCAANNTHLIVIKQGNTCLELNGIPTVNTPLRAGSFCGVFSIRTGANPTTIIDSVSGKCLSVSYSTGNTKTTSLSLDACDNSSGQVWGTDSLGHISAVGTNDCLAFNADNTLIMNACSKESSNPGSFVQYGPLHTPRTLQIQHAKFPYICAGGDTVSRSTVRIHPICANFEMHSFGRLRNINSDQCLDVMNGIVRLQTCSNSQGQKWAMSAINRTIKSLETKTCLDINYLHNTLVLAECKNVVIRYAAENSIGKRPSTRFSPYTDVSQDNIELGATVRAAKLRHITFAFIIAHENGNSITWGGEYVLGGPDDAIDKKVIQSRENGAQITASFGGADGKELALAIVSVEKLHKAYQKVIDYYGISMLDFDIEGSTLGDTAVNARRFSAISKLRKTNTNLEIFYTLPVETTGLGQEALDFISNGMKLGVRPDIVNIMTMDYDQNQVNMGAAAISASKNTYSQLVALGLTSTIGITPMIGVNDENGIFTPANAAAVLAFAKSTPYVTMLCFWALHRDNGSKTTIDLSSMIQQSNLQFSKLFSKFQPSYLSKTPL</sequence>
<feature type="domain" description="Ricin B lectin" evidence="2">
    <location>
        <begin position="192"/>
        <end position="258"/>
    </location>
</feature>
<dbReference type="PANTHER" id="PTHR42976:SF1">
    <property type="entry name" value="GH18 DOMAIN-CONTAINING PROTEIN-RELATED"/>
    <property type="match status" value="1"/>
</dbReference>
<gene>
    <name evidence="4" type="ORF">BASA50_007480</name>
</gene>
<dbReference type="InterPro" id="IPR052750">
    <property type="entry name" value="GH18_Chitinase"/>
</dbReference>
<dbReference type="Pfam" id="PF00652">
    <property type="entry name" value="Ricin_B_lectin"/>
    <property type="match status" value="1"/>
</dbReference>
<evidence type="ECO:0000259" key="2">
    <source>
        <dbReference type="Pfam" id="PF00652"/>
    </source>
</evidence>
<dbReference type="EMBL" id="JAFCIX010000357">
    <property type="protein sequence ID" value="KAH6593273.1"/>
    <property type="molecule type" value="Genomic_DNA"/>
</dbReference>